<sequence length="120" mass="13284">MSITNSSQIQQQKNLSLSDLESSESNQKSQTMSIYEFRSNQLEFAANVASTNRDIEAARDDLQVLMTKAHAYCKNTGVASGSPLLASTPPRRRTNNNKFTPSSRKQSKSRTFSSSTKGFI</sequence>
<keyword evidence="3" id="KW-1185">Reference proteome</keyword>
<feature type="compositionally biased region" description="Polar residues" evidence="1">
    <location>
        <begin position="96"/>
        <end position="120"/>
    </location>
</feature>
<comment type="caution">
    <text evidence="2">The sequence shown here is derived from an EMBL/GenBank/DDBJ whole genome shotgun (WGS) entry which is preliminary data.</text>
</comment>
<evidence type="ECO:0000256" key="1">
    <source>
        <dbReference type="SAM" id="MobiDB-lite"/>
    </source>
</evidence>
<feature type="region of interest" description="Disordered" evidence="1">
    <location>
        <begin position="76"/>
        <end position="120"/>
    </location>
</feature>
<evidence type="ECO:0000313" key="2">
    <source>
        <dbReference type="EMBL" id="KAK8878170.1"/>
    </source>
</evidence>
<dbReference type="Proteomes" id="UP001470230">
    <property type="component" value="Unassembled WGS sequence"/>
</dbReference>
<dbReference type="EMBL" id="JAPFFF010000011">
    <property type="protein sequence ID" value="KAK8878170.1"/>
    <property type="molecule type" value="Genomic_DNA"/>
</dbReference>
<proteinExistence type="predicted"/>
<name>A0ABR2JMB5_9EUKA</name>
<reference evidence="2 3" key="1">
    <citation type="submission" date="2024-04" db="EMBL/GenBank/DDBJ databases">
        <title>Tritrichomonas musculus Genome.</title>
        <authorList>
            <person name="Alves-Ferreira E."/>
            <person name="Grigg M."/>
            <person name="Lorenzi H."/>
            <person name="Galac M."/>
        </authorList>
    </citation>
    <scope>NUCLEOTIDE SEQUENCE [LARGE SCALE GENOMIC DNA]</scope>
    <source>
        <strain evidence="2 3">EAF2021</strain>
    </source>
</reference>
<feature type="compositionally biased region" description="Low complexity" evidence="1">
    <location>
        <begin position="15"/>
        <end position="25"/>
    </location>
</feature>
<protein>
    <submittedName>
        <fullName evidence="2">Uncharacterized protein</fullName>
    </submittedName>
</protein>
<accession>A0ABR2JMB5</accession>
<organism evidence="2 3">
    <name type="scientific">Tritrichomonas musculus</name>
    <dbReference type="NCBI Taxonomy" id="1915356"/>
    <lineage>
        <taxon>Eukaryota</taxon>
        <taxon>Metamonada</taxon>
        <taxon>Parabasalia</taxon>
        <taxon>Tritrichomonadida</taxon>
        <taxon>Tritrichomonadidae</taxon>
        <taxon>Tritrichomonas</taxon>
    </lineage>
</organism>
<feature type="region of interest" description="Disordered" evidence="1">
    <location>
        <begin position="1"/>
        <end position="32"/>
    </location>
</feature>
<feature type="compositionally biased region" description="Polar residues" evidence="1">
    <location>
        <begin position="1"/>
        <end position="14"/>
    </location>
</feature>
<evidence type="ECO:0000313" key="3">
    <source>
        <dbReference type="Proteomes" id="UP001470230"/>
    </source>
</evidence>
<gene>
    <name evidence="2" type="ORF">M9Y10_004935</name>
</gene>